<evidence type="ECO:0000259" key="1">
    <source>
        <dbReference type="Pfam" id="PF01609"/>
    </source>
</evidence>
<dbReference type="PANTHER" id="PTHR33408:SF2">
    <property type="entry name" value="TRANSPOSASE DDE DOMAIN-CONTAINING PROTEIN"/>
    <property type="match status" value="1"/>
</dbReference>
<organism evidence="2 3">
    <name type="scientific">Clostridioides difficile</name>
    <name type="common">Peptoclostridium difficile</name>
    <dbReference type="NCBI Taxonomy" id="1496"/>
    <lineage>
        <taxon>Bacteria</taxon>
        <taxon>Bacillati</taxon>
        <taxon>Bacillota</taxon>
        <taxon>Clostridia</taxon>
        <taxon>Peptostreptococcales</taxon>
        <taxon>Peptostreptococcaceae</taxon>
        <taxon>Clostridioides</taxon>
    </lineage>
</organism>
<feature type="domain" description="Transposase IS4-like" evidence="1">
    <location>
        <begin position="81"/>
        <end position="193"/>
    </location>
</feature>
<evidence type="ECO:0000313" key="2">
    <source>
        <dbReference type="EMBL" id="VFD54203.1"/>
    </source>
</evidence>
<dbReference type="Proteomes" id="UP000346772">
    <property type="component" value="Unassembled WGS sequence"/>
</dbReference>
<dbReference type="GO" id="GO:0004803">
    <property type="term" value="F:transposase activity"/>
    <property type="evidence" value="ECO:0007669"/>
    <property type="project" value="InterPro"/>
</dbReference>
<dbReference type="EMBL" id="CAADAT010000008">
    <property type="protein sequence ID" value="VFD54203.1"/>
    <property type="molecule type" value="Genomic_DNA"/>
</dbReference>
<name>A0AAX3GZD3_CLODI</name>
<dbReference type="GO" id="GO:0006313">
    <property type="term" value="P:DNA transposition"/>
    <property type="evidence" value="ECO:0007669"/>
    <property type="project" value="InterPro"/>
</dbReference>
<accession>A0AAX3GZD3</accession>
<dbReference type="GO" id="GO:0003677">
    <property type="term" value="F:DNA binding"/>
    <property type="evidence" value="ECO:0007669"/>
    <property type="project" value="InterPro"/>
</dbReference>
<sequence>MKCEIDFGIKIIYKDKIKIYHLKKLLKKLRKISKELNIVFVHEKGKKKSIIQKSIEQLNNYIDRLKKYTKDLHIMGERNSYSKTDNDATFMRMKEDHMKNGQLKSAYNIQFGVDSEYIVLVSSGHQPTDTTTLISFLKSIEDHIKFKYPKIVADSGYEGEENYTFLERNNQLSFIKPANYEISKTRKYKNEIGRIDNMDYDEKNDYYICKNGKNFC</sequence>
<gene>
    <name evidence="2" type="ORF">SAMEA1710456_01686</name>
</gene>
<dbReference type="InterPro" id="IPR002559">
    <property type="entry name" value="Transposase_11"/>
</dbReference>
<dbReference type="AlphaFoldDB" id="A0AAX3GZD3"/>
<dbReference type="Pfam" id="PF01609">
    <property type="entry name" value="DDE_Tnp_1"/>
    <property type="match status" value="1"/>
</dbReference>
<evidence type="ECO:0000313" key="3">
    <source>
        <dbReference type="Proteomes" id="UP000346772"/>
    </source>
</evidence>
<dbReference type="RefSeq" id="WP_003417376.1">
    <property type="nucleotide sequence ID" value="NZ_BEHB01000003.1"/>
</dbReference>
<comment type="caution">
    <text evidence="2">The sequence shown here is derived from an EMBL/GenBank/DDBJ whole genome shotgun (WGS) entry which is preliminary data.</text>
</comment>
<protein>
    <submittedName>
        <fullName evidence="2">Transposase</fullName>
    </submittedName>
</protein>
<reference evidence="2 3" key="1">
    <citation type="submission" date="2019-02" db="EMBL/GenBank/DDBJ databases">
        <authorList>
            <consortium name="Pathogen Informatics"/>
        </authorList>
    </citation>
    <scope>NUCLEOTIDE SEQUENCE [LARGE SCALE GENOMIC DNA]</scope>
    <source>
        <strain evidence="2 3">078GUE027</strain>
    </source>
</reference>
<dbReference type="PANTHER" id="PTHR33408">
    <property type="entry name" value="TRANSPOSASE"/>
    <property type="match status" value="1"/>
</dbReference>
<proteinExistence type="predicted"/>